<reference evidence="2 3" key="1">
    <citation type="submission" date="2016-03" db="EMBL/GenBank/DDBJ databases">
        <title>Whole genome sequencing of Grifola frondosa 9006-11.</title>
        <authorList>
            <person name="Min B."/>
            <person name="Park H."/>
            <person name="Kim J.-G."/>
            <person name="Cho H."/>
            <person name="Oh Y.-L."/>
            <person name="Kong W.-S."/>
            <person name="Choi I.-G."/>
        </authorList>
    </citation>
    <scope>NUCLEOTIDE SEQUENCE [LARGE SCALE GENOMIC DNA]</scope>
    <source>
        <strain evidence="2 3">9006-11</strain>
    </source>
</reference>
<sequence>MGDDDADTEDAEDLPYVDDDEGAEKVKDAKDAEDEDVEVEPVPNDHVFSGFDTELMELASDYESSPVPPPKKMKVTHRDQIKAAHGVSDMSKGTSKMPTAAPSTKKAANAAKSNSVLDAAKTIGKSNSTQNAMKPTAKSNATQNSTKAIAKSNTVQNLVDTVAKSNGKQKQAQKMTGMMSSAVAMLSGPGIVKDWKPTDRGSTTSWQGQSSGQSTSTRSGATSNSLRSIVSAMLTTQLSTPARPKPRPAYKGAASKDQLNVPKPTGVKVIEGGGITSKDEGTEQDVARSSPIKIGKRLTSSDVLRRHFTLTRLGLSSIPGLFDKDSGPIGAIGIAAAAASSLLLVYTGCGDLSSTFIGRATAQEWKHLAKSDNQRSGQKMNVETQFSEQKYGIKSTQYAHSASRMRHDKLQKVIDCITTPIVIADENDDEERAMLIDYSD</sequence>
<feature type="region of interest" description="Disordered" evidence="1">
    <location>
        <begin position="61"/>
        <end position="152"/>
    </location>
</feature>
<protein>
    <submittedName>
        <fullName evidence="2">Uncharacterized protein</fullName>
    </submittedName>
</protein>
<proteinExistence type="predicted"/>
<feature type="compositionally biased region" description="Acidic residues" evidence="1">
    <location>
        <begin position="1"/>
        <end position="22"/>
    </location>
</feature>
<evidence type="ECO:0000256" key="1">
    <source>
        <dbReference type="SAM" id="MobiDB-lite"/>
    </source>
</evidence>
<evidence type="ECO:0000313" key="2">
    <source>
        <dbReference type="EMBL" id="OBZ71951.1"/>
    </source>
</evidence>
<name>A0A1C7M4X2_GRIFR</name>
<dbReference type="OrthoDB" id="2800649at2759"/>
<dbReference type="Proteomes" id="UP000092993">
    <property type="component" value="Unassembled WGS sequence"/>
</dbReference>
<feature type="compositionally biased region" description="Low complexity" evidence="1">
    <location>
        <begin position="98"/>
        <end position="115"/>
    </location>
</feature>
<keyword evidence="3" id="KW-1185">Reference proteome</keyword>
<evidence type="ECO:0000313" key="3">
    <source>
        <dbReference type="Proteomes" id="UP000092993"/>
    </source>
</evidence>
<feature type="compositionally biased region" description="Polar residues" evidence="1">
    <location>
        <begin position="124"/>
        <end position="152"/>
    </location>
</feature>
<dbReference type="AlphaFoldDB" id="A0A1C7M4X2"/>
<feature type="compositionally biased region" description="Low complexity" evidence="1">
    <location>
        <begin position="201"/>
        <end position="223"/>
    </location>
</feature>
<organism evidence="2 3">
    <name type="scientific">Grifola frondosa</name>
    <name type="common">Maitake</name>
    <name type="synonym">Polyporus frondosus</name>
    <dbReference type="NCBI Taxonomy" id="5627"/>
    <lineage>
        <taxon>Eukaryota</taxon>
        <taxon>Fungi</taxon>
        <taxon>Dikarya</taxon>
        <taxon>Basidiomycota</taxon>
        <taxon>Agaricomycotina</taxon>
        <taxon>Agaricomycetes</taxon>
        <taxon>Polyporales</taxon>
        <taxon>Grifolaceae</taxon>
        <taxon>Grifola</taxon>
    </lineage>
</organism>
<dbReference type="EMBL" id="LUGG01000010">
    <property type="protein sequence ID" value="OBZ71951.1"/>
    <property type="molecule type" value="Genomic_DNA"/>
</dbReference>
<feature type="compositionally biased region" description="Polar residues" evidence="1">
    <location>
        <begin position="224"/>
        <end position="240"/>
    </location>
</feature>
<feature type="region of interest" description="Disordered" evidence="1">
    <location>
        <begin position="1"/>
        <end position="48"/>
    </location>
</feature>
<comment type="caution">
    <text evidence="2">The sequence shown here is derived from an EMBL/GenBank/DDBJ whole genome shotgun (WGS) entry which is preliminary data.</text>
</comment>
<feature type="region of interest" description="Disordered" evidence="1">
    <location>
        <begin position="190"/>
        <end position="283"/>
    </location>
</feature>
<accession>A0A1C7M4X2</accession>
<gene>
    <name evidence="2" type="ORF">A0H81_08077</name>
</gene>